<proteinExistence type="predicted"/>
<protein>
    <submittedName>
        <fullName evidence="1">Uncharacterized protein</fullName>
    </submittedName>
</protein>
<dbReference type="SUPFAM" id="SSF56281">
    <property type="entry name" value="Metallo-hydrolase/oxidoreductase"/>
    <property type="match status" value="1"/>
</dbReference>
<dbReference type="RefSeq" id="WP_058796727.1">
    <property type="nucleotide sequence ID" value="NZ_CP013611.1"/>
</dbReference>
<evidence type="ECO:0000313" key="1">
    <source>
        <dbReference type="EMBL" id="ALU43561.1"/>
    </source>
</evidence>
<dbReference type="AlphaFoldDB" id="A0A0U3HQJ9"/>
<name>A0A0U3HQJ9_9GAMM</name>
<dbReference type="EMBL" id="CP013611">
    <property type="protein sequence ID" value="ALU43561.1"/>
    <property type="molecule type" value="Genomic_DNA"/>
</dbReference>
<accession>A0A0U3HQJ9</accession>
<organism evidence="1 2">
    <name type="scientific">Pseudoalteromonas rubra</name>
    <dbReference type="NCBI Taxonomy" id="43658"/>
    <lineage>
        <taxon>Bacteria</taxon>
        <taxon>Pseudomonadati</taxon>
        <taxon>Pseudomonadota</taxon>
        <taxon>Gammaproteobacteria</taxon>
        <taxon>Alteromonadales</taxon>
        <taxon>Pseudoalteromonadaceae</taxon>
        <taxon>Pseudoalteromonas</taxon>
    </lineage>
</organism>
<dbReference type="Proteomes" id="UP000069015">
    <property type="component" value="Chromosome 1"/>
</dbReference>
<evidence type="ECO:0000313" key="2">
    <source>
        <dbReference type="Proteomes" id="UP000069015"/>
    </source>
</evidence>
<reference evidence="1 2" key="1">
    <citation type="submission" date="2015-12" db="EMBL/GenBank/DDBJ databases">
        <title>Complete genome sequence of Pseudoalteromonas rubra SCSIO 6842, harboring a conjugative plasmid.</title>
        <authorList>
            <person name="Li B."/>
            <person name="Wang X."/>
        </authorList>
    </citation>
    <scope>NUCLEOTIDE SEQUENCE [LARGE SCALE GENOMIC DNA]</scope>
    <source>
        <strain evidence="1 2">SCSIO 6842</strain>
    </source>
</reference>
<gene>
    <name evidence="1" type="ORF">AT705_11745</name>
</gene>
<sequence>MGDSRLIQKALPDTPIEIYATAEVRDALHSHKVTAPAPITQVIGDTFNFEGHTFSNFNGHTQDNTALLITDQGRTIIHAIDLVHPD</sequence>
<dbReference type="InterPro" id="IPR036866">
    <property type="entry name" value="RibonucZ/Hydroxyglut_hydro"/>
</dbReference>
<dbReference type="Gene3D" id="3.60.15.10">
    <property type="entry name" value="Ribonuclease Z/Hydroxyacylglutathione hydrolase-like"/>
    <property type="match status" value="1"/>
</dbReference>
<dbReference type="KEGG" id="prr:AT705_11745"/>